<name>A0A6M3JL37_9ZZZZ</name>
<accession>A0A6M3JL37</accession>
<dbReference type="AlphaFoldDB" id="A0A6M3JL37"/>
<gene>
    <name evidence="1" type="ORF">MM415A03550_0014</name>
</gene>
<proteinExistence type="predicted"/>
<protein>
    <submittedName>
        <fullName evidence="1">Uncharacterized protein</fullName>
    </submittedName>
</protein>
<evidence type="ECO:0000313" key="1">
    <source>
        <dbReference type="EMBL" id="QJA70824.1"/>
    </source>
</evidence>
<dbReference type="EMBL" id="MT141823">
    <property type="protein sequence ID" value="QJA70824.1"/>
    <property type="molecule type" value="Genomic_DNA"/>
</dbReference>
<sequence>MRSKLLKVTMEFEDKTQYLEGEIAEQWLKECNAKCVMEAVHGRPFSEYKWVVTPKGE</sequence>
<organism evidence="1">
    <name type="scientific">viral metagenome</name>
    <dbReference type="NCBI Taxonomy" id="1070528"/>
    <lineage>
        <taxon>unclassified sequences</taxon>
        <taxon>metagenomes</taxon>
        <taxon>organismal metagenomes</taxon>
    </lineage>
</organism>
<reference evidence="1" key="1">
    <citation type="submission" date="2020-03" db="EMBL/GenBank/DDBJ databases">
        <title>The deep terrestrial virosphere.</title>
        <authorList>
            <person name="Holmfeldt K."/>
            <person name="Nilsson E."/>
            <person name="Simone D."/>
            <person name="Lopez-Fernandez M."/>
            <person name="Wu X."/>
            <person name="de Brujin I."/>
            <person name="Lundin D."/>
            <person name="Andersson A."/>
            <person name="Bertilsson S."/>
            <person name="Dopson M."/>
        </authorList>
    </citation>
    <scope>NUCLEOTIDE SEQUENCE</scope>
    <source>
        <strain evidence="1">MM415A03550</strain>
    </source>
</reference>